<keyword evidence="6" id="KW-0677">Repeat</keyword>
<evidence type="ECO:0000313" key="16">
    <source>
        <dbReference type="Proteomes" id="UP000092716"/>
    </source>
</evidence>
<dbReference type="InterPro" id="IPR036078">
    <property type="entry name" value="Spo11/TopoVI_A_sf"/>
</dbReference>
<evidence type="ECO:0000256" key="4">
    <source>
        <dbReference type="ARBA" id="ARBA00012895"/>
    </source>
</evidence>
<evidence type="ECO:0000256" key="5">
    <source>
        <dbReference type="ARBA" id="ARBA00022723"/>
    </source>
</evidence>
<dbReference type="GO" id="GO:0000706">
    <property type="term" value="P:meiotic DNA double-strand break processing"/>
    <property type="evidence" value="ECO:0007669"/>
    <property type="project" value="TreeGrafter"/>
</dbReference>
<dbReference type="GO" id="GO:0003677">
    <property type="term" value="F:DNA binding"/>
    <property type="evidence" value="ECO:0007669"/>
    <property type="project" value="UniProtKB-UniRule"/>
</dbReference>
<dbReference type="EC" id="5.6.2.2" evidence="4"/>
<dbReference type="SUPFAM" id="SSF47473">
    <property type="entry name" value="EF-hand"/>
    <property type="match status" value="1"/>
</dbReference>
<dbReference type="SMART" id="SM00054">
    <property type="entry name" value="EFh"/>
    <property type="match status" value="4"/>
</dbReference>
<dbReference type="InterPro" id="IPR002815">
    <property type="entry name" value="Spo11/TopoVI_A"/>
</dbReference>
<feature type="domain" description="EF-hand" evidence="14">
    <location>
        <begin position="108"/>
        <end position="143"/>
    </location>
</feature>
<comment type="similarity">
    <text evidence="3 12">Belongs to the TOP6A family.</text>
</comment>
<evidence type="ECO:0000256" key="10">
    <source>
        <dbReference type="ARBA" id="ARBA00023125"/>
    </source>
</evidence>
<evidence type="ECO:0000256" key="12">
    <source>
        <dbReference type="PROSITE-ProRule" id="PRU01385"/>
    </source>
</evidence>
<dbReference type="InterPro" id="IPR036388">
    <property type="entry name" value="WH-like_DNA-bd_sf"/>
</dbReference>
<dbReference type="PROSITE" id="PS50222">
    <property type="entry name" value="EF_HAND_2"/>
    <property type="match status" value="4"/>
</dbReference>
<evidence type="ECO:0000256" key="1">
    <source>
        <dbReference type="ARBA" id="ARBA00000185"/>
    </source>
</evidence>
<evidence type="ECO:0000256" key="3">
    <source>
        <dbReference type="ARBA" id="ARBA00006559"/>
    </source>
</evidence>
<evidence type="ECO:0000256" key="7">
    <source>
        <dbReference type="ARBA" id="ARBA00022837"/>
    </source>
</evidence>
<keyword evidence="9 12" id="KW-0799">Topoisomerase</keyword>
<dbReference type="Pfam" id="PF13499">
    <property type="entry name" value="EF-hand_7"/>
    <property type="match status" value="2"/>
</dbReference>
<dbReference type="OrthoDB" id="5377392at2759"/>
<keyword evidence="5" id="KW-0479">Metal-binding</keyword>
<keyword evidence="11 12" id="KW-0413">Isomerase</keyword>
<accession>A0A1B1DWU3</accession>
<dbReference type="EMBL" id="CP016244">
    <property type="protein sequence ID" value="ANQ07055.1"/>
    <property type="molecule type" value="Genomic_DNA"/>
</dbReference>
<dbReference type="Gene3D" id="1.10.238.10">
    <property type="entry name" value="EF-hand"/>
    <property type="match status" value="2"/>
</dbReference>
<dbReference type="InterPro" id="IPR002048">
    <property type="entry name" value="EF_hand_dom"/>
</dbReference>
<sequence length="520" mass="60454">MISRKSEVANFTPRAITNRPISSNRRRGRNEITEEQKNEIKEAFDLFDTEKTGKIDYHELKVAIRALGFDIKKADVLELMREYDKSNSGYIDYNDFLDIMTQKIGDRDPTEEIIKAFKLFDDDDTGKISLKNLRRVSRELGENLSDDELQAMIDEFDKDMDGEISQEEFFSIMKQTSASIGVSFQTMDRHGVDKCKIFEEIEDFVLHVMSWLLSFDVDIFKANSEKQYPRSLLNRRLVGLCRTVSVVQLVNDLVIQDKSCTQREIYYKLYNLFSEQCQANRHILHVCHILGFPRASLNVYASEKGCIGGLLVLRKNNERLNLNEVENGLMINDSLLNVDQVESQANYILVVEKYSLYQKLCEKQIWNILPCILITGKGVPDFSTRKIICELVELFQLECVYVGDYDPYGFRIYLSYKEGCKTNEDDIFACPDMRWVGMNFQDIELIPKEALLALSKRDKNVLRNMLNGDSPKCSAKVRSEIIQMEKLSKKFEIEAMESLGTDFFIREYLIRRVMRREWAS</sequence>
<reference evidence="16" key="1">
    <citation type="submission" date="2016-06" db="EMBL/GenBank/DDBJ databases">
        <title>First high quality genome sequence of Plasmodium coatneyi using continuous long reads from single molecule, real-time sequencing.</title>
        <authorList>
            <person name="Chien J.-T."/>
            <person name="Pakala S.B."/>
            <person name="Geraldo J.A."/>
            <person name="Lapp S.A."/>
            <person name="Barnwell J.W."/>
            <person name="Kissinger J.C."/>
            <person name="Galinski M.R."/>
            <person name="Humphrey J.C."/>
        </authorList>
    </citation>
    <scope>NUCLEOTIDE SEQUENCE [LARGE SCALE GENOMIC DNA]</scope>
    <source>
        <strain evidence="16">Hackeri</strain>
    </source>
</reference>
<comment type="catalytic activity">
    <reaction evidence="1 12">
        <text>ATP-dependent breakage, passage and rejoining of double-stranded DNA.</text>
        <dbReference type="EC" id="5.6.2.2"/>
    </reaction>
</comment>
<proteinExistence type="inferred from homology"/>
<evidence type="ECO:0000256" key="13">
    <source>
        <dbReference type="SAM" id="MobiDB-lite"/>
    </source>
</evidence>
<dbReference type="AlphaFoldDB" id="A0A1B1DWU3"/>
<dbReference type="GO" id="GO:0005524">
    <property type="term" value="F:ATP binding"/>
    <property type="evidence" value="ECO:0007669"/>
    <property type="project" value="InterPro"/>
</dbReference>
<evidence type="ECO:0000259" key="14">
    <source>
        <dbReference type="PROSITE" id="PS50222"/>
    </source>
</evidence>
<organism evidence="15 16">
    <name type="scientific">Plasmodium coatneyi</name>
    <dbReference type="NCBI Taxonomy" id="208452"/>
    <lineage>
        <taxon>Eukaryota</taxon>
        <taxon>Sar</taxon>
        <taxon>Alveolata</taxon>
        <taxon>Apicomplexa</taxon>
        <taxon>Aconoidasida</taxon>
        <taxon>Haemosporida</taxon>
        <taxon>Plasmodiidae</taxon>
        <taxon>Plasmodium</taxon>
    </lineage>
</organism>
<dbReference type="GO" id="GO:0007131">
    <property type="term" value="P:reciprocal meiotic recombination"/>
    <property type="evidence" value="ECO:0007669"/>
    <property type="project" value="TreeGrafter"/>
</dbReference>
<feature type="active site" description="O-(5'-phospho-DNA)-tyrosine intermediate" evidence="12">
    <location>
        <position position="267"/>
    </location>
</feature>
<dbReference type="GO" id="GO:0005509">
    <property type="term" value="F:calcium ion binding"/>
    <property type="evidence" value="ECO:0007669"/>
    <property type="project" value="InterPro"/>
</dbReference>
<protein>
    <recommendedName>
        <fullName evidence="4">DNA topoisomerase (ATP-hydrolyzing)</fullName>
        <ecNumber evidence="4">5.6.2.2</ecNumber>
    </recommendedName>
</protein>
<evidence type="ECO:0000256" key="11">
    <source>
        <dbReference type="ARBA" id="ARBA00023235"/>
    </source>
</evidence>
<dbReference type="KEGG" id="pcot:PCOAH_00014270"/>
<feature type="domain" description="EF-hand" evidence="14">
    <location>
        <begin position="35"/>
        <end position="70"/>
    </location>
</feature>
<dbReference type="GO" id="GO:0000228">
    <property type="term" value="C:nuclear chromosome"/>
    <property type="evidence" value="ECO:0007669"/>
    <property type="project" value="TreeGrafter"/>
</dbReference>
<dbReference type="Proteomes" id="UP000092716">
    <property type="component" value="Chromosome 6"/>
</dbReference>
<dbReference type="Gene3D" id="1.10.10.10">
    <property type="entry name" value="Winged helix-like DNA-binding domain superfamily/Winged helix DNA-binding domain"/>
    <property type="match status" value="1"/>
</dbReference>
<dbReference type="SUPFAM" id="SSF56726">
    <property type="entry name" value="DNA topoisomerase IV, alpha subunit"/>
    <property type="match status" value="1"/>
</dbReference>
<dbReference type="PROSITE" id="PS00018">
    <property type="entry name" value="EF_HAND_1"/>
    <property type="match status" value="2"/>
</dbReference>
<dbReference type="FunFam" id="1.10.238.10:FF:000301">
    <property type="entry name" value="EF-hand calcium-binding protein"/>
    <property type="match status" value="1"/>
</dbReference>
<evidence type="ECO:0000256" key="9">
    <source>
        <dbReference type="ARBA" id="ARBA00023029"/>
    </source>
</evidence>
<dbReference type="GeneID" id="30908153"/>
<evidence type="ECO:0000313" key="15">
    <source>
        <dbReference type="EMBL" id="ANQ07055.1"/>
    </source>
</evidence>
<dbReference type="PANTHER" id="PTHR10848">
    <property type="entry name" value="MEIOTIC RECOMBINATION PROTEIN SPO11"/>
    <property type="match status" value="1"/>
</dbReference>
<evidence type="ECO:0000256" key="8">
    <source>
        <dbReference type="ARBA" id="ARBA00022842"/>
    </source>
</evidence>
<dbReference type="VEuPathDB" id="PlasmoDB:PCOAH_00014270"/>
<gene>
    <name evidence="15" type="ORF">PCOAH_00014270</name>
</gene>
<dbReference type="RefSeq" id="XP_019913750.1">
    <property type="nucleotide sequence ID" value="XM_020058236.1"/>
</dbReference>
<feature type="region of interest" description="Disordered" evidence="13">
    <location>
        <begin position="1"/>
        <end position="33"/>
    </location>
</feature>
<keyword evidence="7" id="KW-0106">Calcium</keyword>
<keyword evidence="16" id="KW-1185">Reference proteome</keyword>
<dbReference type="PROSITE" id="PS52041">
    <property type="entry name" value="TOPO_IIB"/>
    <property type="match status" value="1"/>
</dbReference>
<dbReference type="CDD" id="cd00051">
    <property type="entry name" value="EFh"/>
    <property type="match status" value="2"/>
</dbReference>
<dbReference type="InterPro" id="IPR018247">
    <property type="entry name" value="EF_Hand_1_Ca_BS"/>
</dbReference>
<dbReference type="PANTHER" id="PTHR10848:SF0">
    <property type="entry name" value="MEIOTIC RECOMBINATION PROTEIN SPO11"/>
    <property type="match status" value="1"/>
</dbReference>
<evidence type="ECO:0000256" key="6">
    <source>
        <dbReference type="ARBA" id="ARBA00022737"/>
    </source>
</evidence>
<dbReference type="CDD" id="cd00223">
    <property type="entry name" value="TOPRIM_TopoIIB_SPO"/>
    <property type="match status" value="1"/>
</dbReference>
<evidence type="ECO:0000256" key="2">
    <source>
        <dbReference type="ARBA" id="ARBA00001946"/>
    </source>
</evidence>
<comment type="cofactor">
    <cofactor evidence="2">
        <name>Mg(2+)</name>
        <dbReference type="ChEBI" id="CHEBI:18420"/>
    </cofactor>
</comment>
<dbReference type="InterPro" id="IPR013049">
    <property type="entry name" value="Spo11/TopoVI_A_N"/>
</dbReference>
<dbReference type="PRINTS" id="PR01550">
    <property type="entry name" value="TOP6AFAMILY"/>
</dbReference>
<dbReference type="Pfam" id="PF21180">
    <property type="entry name" value="TOP6A-Spo11_Toprim"/>
    <property type="match status" value="1"/>
</dbReference>
<name>A0A1B1DWU3_9APIC</name>
<dbReference type="Gene3D" id="3.40.1360.10">
    <property type="match status" value="1"/>
</dbReference>
<dbReference type="Pfam" id="PF04406">
    <property type="entry name" value="TP6A_N"/>
    <property type="match status" value="1"/>
</dbReference>
<keyword evidence="8" id="KW-0460">Magnesium</keyword>
<dbReference type="InterPro" id="IPR034136">
    <property type="entry name" value="TOPRIM_Topo6A/Spo11"/>
</dbReference>
<feature type="domain" description="EF-hand" evidence="14">
    <location>
        <begin position="144"/>
        <end position="179"/>
    </location>
</feature>
<dbReference type="InterPro" id="IPR011992">
    <property type="entry name" value="EF-hand-dom_pair"/>
</dbReference>
<feature type="domain" description="EF-hand" evidence="14">
    <location>
        <begin position="71"/>
        <end position="106"/>
    </location>
</feature>
<dbReference type="FunFam" id="1.10.238.10:FF:000077">
    <property type="entry name" value="Centrin 1"/>
    <property type="match status" value="1"/>
</dbReference>
<dbReference type="GO" id="GO:0042138">
    <property type="term" value="P:meiotic DNA double-strand break formation"/>
    <property type="evidence" value="ECO:0007669"/>
    <property type="project" value="TreeGrafter"/>
</dbReference>
<keyword evidence="10 12" id="KW-0238">DNA-binding</keyword>
<dbReference type="GO" id="GO:0003918">
    <property type="term" value="F:DNA topoisomerase type II (double strand cut, ATP-hydrolyzing) activity"/>
    <property type="evidence" value="ECO:0007669"/>
    <property type="project" value="UniProtKB-UniRule"/>
</dbReference>